<reference evidence="6 7" key="1">
    <citation type="journal article" date="2015" name="Nat. Commun.">
        <title>Genomic and transcriptomic evidence for scavenging of diverse organic compounds by widespread deep-sea archaea.</title>
        <authorList>
            <person name="Li M."/>
            <person name="Baker B.J."/>
            <person name="Anantharaman K."/>
            <person name="Jain S."/>
            <person name="Breier J.A."/>
            <person name="Dick G.J."/>
        </authorList>
    </citation>
    <scope>NUCLEOTIDE SEQUENCE [LARGE SCALE GENOMIC DNA]</scope>
    <source>
        <strain evidence="6">Cayman_51_deep</strain>
    </source>
</reference>
<dbReference type="GO" id="GO:0003934">
    <property type="term" value="F:GTP cyclohydrolase I activity"/>
    <property type="evidence" value="ECO:0007669"/>
    <property type="project" value="UniProtKB-UniRule"/>
</dbReference>
<dbReference type="NCBIfam" id="TIGR00063">
    <property type="entry name" value="folE"/>
    <property type="match status" value="1"/>
</dbReference>
<keyword evidence="4" id="KW-0554">One-carbon metabolism</keyword>
<organism evidence="6 7">
    <name type="scientific">Candidatus Thalassarchaeum betae</name>
    <dbReference type="NCBI Taxonomy" id="2599289"/>
    <lineage>
        <taxon>Archaea</taxon>
        <taxon>Methanobacteriati</taxon>
        <taxon>Thermoplasmatota</taxon>
        <taxon>Candidatus Poseidoniia</taxon>
        <taxon>Candidatus Poseidoniales</taxon>
        <taxon>Candidatus Thalassarchaeaceae</taxon>
        <taxon>Candidatus Thalassarchaeum</taxon>
    </lineage>
</organism>
<comment type="pathway">
    <text evidence="2 4">Cofactor biosynthesis; 7,8-dihydroneopterin triphosphate biosynthesis; 7,8-dihydroneopterin triphosphate from GTP: step 1/1.</text>
</comment>
<dbReference type="Pfam" id="PF01227">
    <property type="entry name" value="GTP_cyclohydroI"/>
    <property type="match status" value="1"/>
</dbReference>
<keyword evidence="4" id="KW-0547">Nucleotide-binding</keyword>
<sequence>MSDAPSREQAVSAVDTLVRYIESANGELREGLASTPERVIESFDEIYSGYSGDAKSILDATFNSEGYDGIVLLRDIEFHSVCEHHLLPFTGKAHIAYIPTDRIVGISKLARLLDLHSSKLQNQERLTKGIADDIESILAPLGCAVILEATHNCMQCRGVSKQNAVMITSAIRGAFFDKQEARGELLQLINIQSDK</sequence>
<comment type="caution">
    <text evidence="6">The sequence shown here is derived from an EMBL/GenBank/DDBJ whole genome shotgun (WGS) entry which is preliminary data.</text>
</comment>
<dbReference type="Gene3D" id="1.10.286.10">
    <property type="match status" value="1"/>
</dbReference>
<evidence type="ECO:0000256" key="1">
    <source>
        <dbReference type="ARBA" id="ARBA00001052"/>
    </source>
</evidence>
<dbReference type="SUPFAM" id="SSF55620">
    <property type="entry name" value="Tetrahydrobiopterin biosynthesis enzymes-like"/>
    <property type="match status" value="1"/>
</dbReference>
<feature type="domain" description="GTP cyclohydrolase I" evidence="5">
    <location>
        <begin position="14"/>
        <end position="189"/>
    </location>
</feature>
<dbReference type="PANTHER" id="PTHR11109">
    <property type="entry name" value="GTP CYCLOHYDROLASE I"/>
    <property type="match status" value="1"/>
</dbReference>
<evidence type="ECO:0000256" key="2">
    <source>
        <dbReference type="ARBA" id="ARBA00005080"/>
    </source>
</evidence>
<dbReference type="InterPro" id="IPR043133">
    <property type="entry name" value="GTP-CH-I_C/QueF"/>
</dbReference>
<dbReference type="GO" id="GO:0005737">
    <property type="term" value="C:cytoplasm"/>
    <property type="evidence" value="ECO:0007669"/>
    <property type="project" value="TreeGrafter"/>
</dbReference>
<dbReference type="InterPro" id="IPR018234">
    <property type="entry name" value="GTP_CycHdrlase_I_CS"/>
</dbReference>
<evidence type="ECO:0000256" key="3">
    <source>
        <dbReference type="ARBA" id="ARBA00022801"/>
    </source>
</evidence>
<dbReference type="GO" id="GO:0006730">
    <property type="term" value="P:one-carbon metabolic process"/>
    <property type="evidence" value="ECO:0007669"/>
    <property type="project" value="UniProtKB-UniRule"/>
</dbReference>
<gene>
    <name evidence="4 6" type="primary">folE</name>
    <name evidence="6" type="ORF">CXX69_02300</name>
</gene>
<dbReference type="PROSITE" id="PS00859">
    <property type="entry name" value="GTP_CYCLOHYDROL_1_1"/>
    <property type="match status" value="1"/>
</dbReference>
<dbReference type="InterPro" id="IPR020602">
    <property type="entry name" value="GTP_CycHdrlase_I_dom"/>
</dbReference>
<keyword evidence="3 4" id="KW-0378">Hydrolase</keyword>
<dbReference type="HAMAP" id="MF_00223">
    <property type="entry name" value="FolE"/>
    <property type="match status" value="1"/>
</dbReference>
<dbReference type="PANTHER" id="PTHR11109:SF7">
    <property type="entry name" value="GTP CYCLOHYDROLASE 1"/>
    <property type="match status" value="1"/>
</dbReference>
<dbReference type="AlphaFoldDB" id="A0A2V3HS40"/>
<comment type="subunit">
    <text evidence="4">Homopolymer.</text>
</comment>
<dbReference type="NCBIfam" id="NF006825">
    <property type="entry name" value="PRK09347.1-2"/>
    <property type="match status" value="1"/>
</dbReference>
<dbReference type="GO" id="GO:0008270">
    <property type="term" value="F:zinc ion binding"/>
    <property type="evidence" value="ECO:0007669"/>
    <property type="project" value="UniProtKB-UniRule"/>
</dbReference>
<evidence type="ECO:0000313" key="6">
    <source>
        <dbReference type="EMBL" id="PXF21957.1"/>
    </source>
</evidence>
<proteinExistence type="inferred from homology"/>
<evidence type="ECO:0000256" key="4">
    <source>
        <dbReference type="HAMAP-Rule" id="MF_00223"/>
    </source>
</evidence>
<dbReference type="EC" id="3.5.4.16" evidence="4"/>
<protein>
    <recommendedName>
        <fullName evidence="4">GTP cyclohydrolase 1</fullName>
        <ecNumber evidence="4">3.5.4.16</ecNumber>
    </recommendedName>
    <alternativeName>
        <fullName evidence="4">GTP cyclohydrolase I</fullName>
        <shortName evidence="4">GTP-CH-I</shortName>
    </alternativeName>
</protein>
<feature type="binding site" evidence="4">
    <location>
        <position position="85"/>
    </location>
    <ligand>
        <name>Zn(2+)</name>
        <dbReference type="ChEBI" id="CHEBI:29105"/>
    </ligand>
</feature>
<comment type="similarity">
    <text evidence="4">Belongs to the GTP cyclohydrolase I family.</text>
</comment>
<feature type="binding site" evidence="4">
    <location>
        <position position="153"/>
    </location>
    <ligand>
        <name>Zn(2+)</name>
        <dbReference type="ChEBI" id="CHEBI:29105"/>
    </ligand>
</feature>
<feature type="binding site" evidence="4">
    <location>
        <position position="82"/>
    </location>
    <ligand>
        <name>Zn(2+)</name>
        <dbReference type="ChEBI" id="CHEBI:29105"/>
    </ligand>
</feature>
<comment type="catalytic activity">
    <reaction evidence="1 4">
        <text>GTP + H2O = 7,8-dihydroneopterin 3'-triphosphate + formate + H(+)</text>
        <dbReference type="Rhea" id="RHEA:17473"/>
        <dbReference type="ChEBI" id="CHEBI:15377"/>
        <dbReference type="ChEBI" id="CHEBI:15378"/>
        <dbReference type="ChEBI" id="CHEBI:15740"/>
        <dbReference type="ChEBI" id="CHEBI:37565"/>
        <dbReference type="ChEBI" id="CHEBI:58462"/>
        <dbReference type="EC" id="3.5.4.16"/>
    </reaction>
</comment>
<dbReference type="InterPro" id="IPR001474">
    <property type="entry name" value="GTP_CycHdrlase_I"/>
</dbReference>
<keyword evidence="4" id="KW-0862">Zinc</keyword>
<dbReference type="Gene3D" id="3.30.1130.10">
    <property type="match status" value="1"/>
</dbReference>
<evidence type="ECO:0000313" key="7">
    <source>
        <dbReference type="Proteomes" id="UP000248161"/>
    </source>
</evidence>
<dbReference type="FunFam" id="3.30.1130.10:FF:000001">
    <property type="entry name" value="GTP cyclohydrolase 1"/>
    <property type="match status" value="1"/>
</dbReference>
<keyword evidence="4" id="KW-0479">Metal-binding</keyword>
<dbReference type="InterPro" id="IPR043134">
    <property type="entry name" value="GTP-CH-I_N"/>
</dbReference>
<keyword evidence="4" id="KW-0342">GTP-binding</keyword>
<dbReference type="GO" id="GO:0005525">
    <property type="term" value="F:GTP binding"/>
    <property type="evidence" value="ECO:0007669"/>
    <property type="project" value="UniProtKB-KW"/>
</dbReference>
<accession>A0A2V3HS40</accession>
<evidence type="ECO:0000259" key="5">
    <source>
        <dbReference type="Pfam" id="PF01227"/>
    </source>
</evidence>
<dbReference type="GO" id="GO:0006729">
    <property type="term" value="P:tetrahydrobiopterin biosynthetic process"/>
    <property type="evidence" value="ECO:0007669"/>
    <property type="project" value="TreeGrafter"/>
</dbReference>
<dbReference type="EMBL" id="PSPG01000004">
    <property type="protein sequence ID" value="PXF21957.1"/>
    <property type="molecule type" value="Genomic_DNA"/>
</dbReference>
<dbReference type="UniPathway" id="UPA00848">
    <property type="reaction ID" value="UER00151"/>
</dbReference>
<name>A0A2V3HS40_9ARCH</name>
<dbReference type="GO" id="GO:0046654">
    <property type="term" value="P:tetrahydrofolate biosynthetic process"/>
    <property type="evidence" value="ECO:0007669"/>
    <property type="project" value="UniProtKB-UniRule"/>
</dbReference>
<dbReference type="Proteomes" id="UP000248161">
    <property type="component" value="Unassembled WGS sequence"/>
</dbReference>
<dbReference type="NCBIfam" id="NF006826">
    <property type="entry name" value="PRK09347.1-3"/>
    <property type="match status" value="1"/>
</dbReference>